<dbReference type="SUPFAM" id="SSF53756">
    <property type="entry name" value="UDP-Glycosyltransferase/glycogen phosphorylase"/>
    <property type="match status" value="1"/>
</dbReference>
<evidence type="ECO:0000313" key="3">
    <source>
        <dbReference type="Proteomes" id="UP001212097"/>
    </source>
</evidence>
<sequence>MRLLVVTPSFHGYGNAIGDAFARKGYDVIVHRYDAAPRVEKAWNKIRYELPAKVRGTQGHLSSEVVTKRAIERLRTVRPDLVLTIRGDVLGPDYWAEVDRTAKHSVAWLYDELRRMTLDIDIAAAVSTVITYSHDDTAELQAKGIDAHYVPTGFNLSTKPEGHWPKGDVTFVGSNLPARQQLLSTLVKEGIPVVAYGREWSDHPVDRMRTWRAKSAGIPARRDVTLGEAYGIMRDSAVTINVHGDQDGFTMRTFEACGLGGLQIIDRDDVTEFYEPGKEVLVQHSAEEATELSRRVLSDPNRMIAMRRAAKARTIAEHTLDHRAATIEKLWS</sequence>
<organism evidence="2 3">
    <name type="scientific">Cutibacterium equinum</name>
    <dbReference type="NCBI Taxonomy" id="3016342"/>
    <lineage>
        <taxon>Bacteria</taxon>
        <taxon>Bacillati</taxon>
        <taxon>Actinomycetota</taxon>
        <taxon>Actinomycetes</taxon>
        <taxon>Propionibacteriales</taxon>
        <taxon>Propionibacteriaceae</taxon>
        <taxon>Cutibacterium</taxon>
    </lineage>
</organism>
<protein>
    <submittedName>
        <fullName evidence="2">Glycosyltransferase</fullName>
        <ecNumber evidence="2">2.4.-.-</ecNumber>
    </submittedName>
</protein>
<dbReference type="Proteomes" id="UP001212097">
    <property type="component" value="Chromosome"/>
</dbReference>
<gene>
    <name evidence="2" type="ORF">O6R08_00730</name>
</gene>
<dbReference type="GO" id="GO:0016757">
    <property type="term" value="F:glycosyltransferase activity"/>
    <property type="evidence" value="ECO:0007669"/>
    <property type="project" value="UniProtKB-KW"/>
</dbReference>
<name>A0ABY7QYK6_9ACTN</name>
<reference evidence="2 3" key="1">
    <citation type="submission" date="2023-01" db="EMBL/GenBank/DDBJ databases">
        <authorList>
            <person name="Lee S.H."/>
            <person name="Jung H.S."/>
            <person name="Yun J.U."/>
        </authorList>
    </citation>
    <scope>NUCLEOTIDE SEQUENCE [LARGE SCALE GENOMIC DNA]</scope>
    <source>
        <strain evidence="2 3">CBA3108</strain>
    </source>
</reference>
<feature type="domain" description="Spore protein YkvP/CgeB glycosyl transferase-like" evidence="1">
    <location>
        <begin position="179"/>
        <end position="328"/>
    </location>
</feature>
<dbReference type="EMBL" id="CP115668">
    <property type="protein sequence ID" value="WCC80124.1"/>
    <property type="molecule type" value="Genomic_DNA"/>
</dbReference>
<keyword evidence="3" id="KW-1185">Reference proteome</keyword>
<proteinExistence type="predicted"/>
<dbReference type="Pfam" id="PF13524">
    <property type="entry name" value="Glyco_trans_1_2"/>
    <property type="match status" value="1"/>
</dbReference>
<keyword evidence="2" id="KW-0808">Transferase</keyword>
<dbReference type="InterPro" id="IPR055259">
    <property type="entry name" value="YkvP/CgeB_Glyco_trans-like"/>
</dbReference>
<keyword evidence="2" id="KW-0328">Glycosyltransferase</keyword>
<evidence type="ECO:0000259" key="1">
    <source>
        <dbReference type="Pfam" id="PF13524"/>
    </source>
</evidence>
<reference evidence="2 3" key="2">
    <citation type="submission" date="2023-06" db="EMBL/GenBank/DDBJ databases">
        <title>The Gram-positive Non-spore-bearing Anaerobic Bacilli of Human Feces.</title>
        <authorList>
            <person name="Eggerth A.H."/>
        </authorList>
    </citation>
    <scope>NUCLEOTIDE SEQUENCE [LARGE SCALE GENOMIC DNA]</scope>
    <source>
        <strain evidence="2 3">CBA3108</strain>
    </source>
</reference>
<dbReference type="EC" id="2.4.-.-" evidence="2"/>
<evidence type="ECO:0000313" key="2">
    <source>
        <dbReference type="EMBL" id="WCC80124.1"/>
    </source>
</evidence>
<dbReference type="RefSeq" id="WP_271418307.1">
    <property type="nucleotide sequence ID" value="NZ_CP115668.1"/>
</dbReference>
<accession>A0ABY7QYK6</accession>